<feature type="transmembrane region" description="Helical" evidence="1">
    <location>
        <begin position="72"/>
        <end position="91"/>
    </location>
</feature>
<dbReference type="GO" id="GO:0005886">
    <property type="term" value="C:plasma membrane"/>
    <property type="evidence" value="ECO:0007669"/>
    <property type="project" value="TreeGrafter"/>
</dbReference>
<sequence length="318" mass="33409">MVLALMLVGLIAGVILANQNPVNALLRTFVGSPYRASFISFSVGVVFIGIITLISGATLFPTGAEISGNPAWLWLGGAIAAIYLTSNILLFPKLGAIQTVILPILGQVLMGTVIDTFGLFGDHQIPLTASRVIGVVILLLGMVIAVVLANRTKAEAGFAKVLEGTETASSLTAWRVWGVIAGMLSATQQAINGQLGVVVGSPLKATFISFLISWFVVLLMVLVIDHRPIPTKAEIKGLPWWAWIGGVLGSLFVLLTVILVPRIGAGLTVTTALIGQIGGSVIVALWGMWRSPKAPVKRLQVIGIVVMIIGVLVIKGLI</sequence>
<feature type="transmembrane region" description="Helical" evidence="1">
    <location>
        <begin position="238"/>
        <end position="260"/>
    </location>
</feature>
<name>A0A4P6YWL2_9LACO</name>
<protein>
    <submittedName>
        <fullName evidence="2">DMT family transporter</fullName>
    </submittedName>
</protein>
<keyword evidence="1" id="KW-0472">Membrane</keyword>
<dbReference type="OrthoDB" id="7864805at2"/>
<evidence type="ECO:0000313" key="2">
    <source>
        <dbReference type="EMBL" id="QBO37157.1"/>
    </source>
</evidence>
<feature type="transmembrane region" description="Helical" evidence="1">
    <location>
        <begin position="205"/>
        <end position="226"/>
    </location>
</feature>
<dbReference type="InterPro" id="IPR006750">
    <property type="entry name" value="YdcZ"/>
</dbReference>
<dbReference type="Pfam" id="PF04657">
    <property type="entry name" value="DMT_YdcZ"/>
    <property type="match status" value="2"/>
</dbReference>
<dbReference type="AlphaFoldDB" id="A0A4P6YWL2"/>
<keyword evidence="1" id="KW-1133">Transmembrane helix</keyword>
<dbReference type="EMBL" id="CP037940">
    <property type="protein sequence ID" value="QBO37157.1"/>
    <property type="molecule type" value="Genomic_DNA"/>
</dbReference>
<gene>
    <name evidence="2" type="ORF">EQG49_12190</name>
</gene>
<proteinExistence type="predicted"/>
<dbReference type="PANTHER" id="PTHR34821">
    <property type="entry name" value="INNER MEMBRANE PROTEIN YDCZ"/>
    <property type="match status" value="1"/>
</dbReference>
<evidence type="ECO:0000313" key="3">
    <source>
        <dbReference type="Proteomes" id="UP000292886"/>
    </source>
</evidence>
<feature type="transmembrane region" description="Helical" evidence="1">
    <location>
        <begin position="299"/>
        <end position="317"/>
    </location>
</feature>
<feature type="transmembrane region" description="Helical" evidence="1">
    <location>
        <begin position="41"/>
        <end position="60"/>
    </location>
</feature>
<reference evidence="3" key="1">
    <citation type="submission" date="2019-03" db="EMBL/GenBank/DDBJ databases">
        <title>Weissella sp. 26KH-42 Genome sequencing.</title>
        <authorList>
            <person name="Heo J."/>
            <person name="Kim S.-J."/>
            <person name="Kim J.-S."/>
            <person name="Hong S.-B."/>
            <person name="Kwon S.-W."/>
        </authorList>
    </citation>
    <scope>NUCLEOTIDE SEQUENCE [LARGE SCALE GENOMIC DNA]</scope>
    <source>
        <strain evidence="3">26KH-42</strain>
    </source>
</reference>
<accession>A0A4P6YWL2</accession>
<dbReference type="PANTHER" id="PTHR34821:SF2">
    <property type="entry name" value="INNER MEMBRANE PROTEIN YDCZ"/>
    <property type="match status" value="1"/>
</dbReference>
<feature type="transmembrane region" description="Helical" evidence="1">
    <location>
        <begin position="132"/>
        <end position="149"/>
    </location>
</feature>
<dbReference type="Proteomes" id="UP000292886">
    <property type="component" value="Chromosome"/>
</dbReference>
<evidence type="ECO:0000256" key="1">
    <source>
        <dbReference type="SAM" id="Phobius"/>
    </source>
</evidence>
<feature type="transmembrane region" description="Helical" evidence="1">
    <location>
        <begin position="266"/>
        <end position="287"/>
    </location>
</feature>
<dbReference type="RefSeq" id="WP_133364234.1">
    <property type="nucleotide sequence ID" value="NZ_CP037940.1"/>
</dbReference>
<feature type="transmembrane region" description="Helical" evidence="1">
    <location>
        <begin position="97"/>
        <end position="120"/>
    </location>
</feature>
<dbReference type="KEGG" id="wei:EQG49_12190"/>
<organism evidence="2 3">
    <name type="scientific">Periweissella cryptocerci</name>
    <dbReference type="NCBI Taxonomy" id="2506420"/>
    <lineage>
        <taxon>Bacteria</taxon>
        <taxon>Bacillati</taxon>
        <taxon>Bacillota</taxon>
        <taxon>Bacilli</taxon>
        <taxon>Lactobacillales</taxon>
        <taxon>Lactobacillaceae</taxon>
        <taxon>Periweissella</taxon>
    </lineage>
</organism>
<keyword evidence="1" id="KW-0812">Transmembrane</keyword>
<keyword evidence="3" id="KW-1185">Reference proteome</keyword>